<gene>
    <name evidence="1" type="ORF">AVEN_150591_1</name>
</gene>
<keyword evidence="2" id="KW-1185">Reference proteome</keyword>
<dbReference type="Proteomes" id="UP000499080">
    <property type="component" value="Unassembled WGS sequence"/>
</dbReference>
<dbReference type="AlphaFoldDB" id="A0A4Y2M833"/>
<sequence length="125" mass="14090">MDQDQGKLIVEVPGCDVLAGNLTLGGTFEPTPYRDGLGLPRDRKNTFTKNGKSVHLEENYNAVSTILEKINYQKHRWMVYGDFKMLTMFLGQQAGYKKYPCFLCCGTVESETSIRPKLTGHLEVP</sequence>
<organism evidence="1 2">
    <name type="scientific">Araneus ventricosus</name>
    <name type="common">Orbweaver spider</name>
    <name type="synonym">Epeira ventricosa</name>
    <dbReference type="NCBI Taxonomy" id="182803"/>
    <lineage>
        <taxon>Eukaryota</taxon>
        <taxon>Metazoa</taxon>
        <taxon>Ecdysozoa</taxon>
        <taxon>Arthropoda</taxon>
        <taxon>Chelicerata</taxon>
        <taxon>Arachnida</taxon>
        <taxon>Araneae</taxon>
        <taxon>Araneomorphae</taxon>
        <taxon>Entelegynae</taxon>
        <taxon>Araneoidea</taxon>
        <taxon>Araneidae</taxon>
        <taxon>Araneus</taxon>
    </lineage>
</organism>
<dbReference type="OrthoDB" id="8047980at2759"/>
<protein>
    <submittedName>
        <fullName evidence="1">Uncharacterized protein</fullName>
    </submittedName>
</protein>
<name>A0A4Y2M833_ARAVE</name>
<reference evidence="1 2" key="1">
    <citation type="journal article" date="2019" name="Sci. Rep.">
        <title>Orb-weaving spider Araneus ventricosus genome elucidates the spidroin gene catalogue.</title>
        <authorList>
            <person name="Kono N."/>
            <person name="Nakamura H."/>
            <person name="Ohtoshi R."/>
            <person name="Moran D.A.P."/>
            <person name="Shinohara A."/>
            <person name="Yoshida Y."/>
            <person name="Fujiwara M."/>
            <person name="Mori M."/>
            <person name="Tomita M."/>
            <person name="Arakawa K."/>
        </authorList>
    </citation>
    <scope>NUCLEOTIDE SEQUENCE [LARGE SCALE GENOMIC DNA]</scope>
</reference>
<evidence type="ECO:0000313" key="2">
    <source>
        <dbReference type="Proteomes" id="UP000499080"/>
    </source>
</evidence>
<dbReference type="EMBL" id="BGPR01006972">
    <property type="protein sequence ID" value="GBN23268.1"/>
    <property type="molecule type" value="Genomic_DNA"/>
</dbReference>
<proteinExistence type="predicted"/>
<accession>A0A4Y2M833</accession>
<comment type="caution">
    <text evidence="1">The sequence shown here is derived from an EMBL/GenBank/DDBJ whole genome shotgun (WGS) entry which is preliminary data.</text>
</comment>
<evidence type="ECO:0000313" key="1">
    <source>
        <dbReference type="EMBL" id="GBN23268.1"/>
    </source>
</evidence>